<evidence type="ECO:0000313" key="2">
    <source>
        <dbReference type="Proteomes" id="UP000887013"/>
    </source>
</evidence>
<dbReference type="Proteomes" id="UP000887013">
    <property type="component" value="Unassembled WGS sequence"/>
</dbReference>
<gene>
    <name evidence="1" type="ORF">NPIL_247041</name>
</gene>
<accession>A0A8X6U1H8</accession>
<keyword evidence="2" id="KW-1185">Reference proteome</keyword>
<name>A0A8X6U1H8_NEPPI</name>
<organism evidence="1 2">
    <name type="scientific">Nephila pilipes</name>
    <name type="common">Giant wood spider</name>
    <name type="synonym">Nephila maculata</name>
    <dbReference type="NCBI Taxonomy" id="299642"/>
    <lineage>
        <taxon>Eukaryota</taxon>
        <taxon>Metazoa</taxon>
        <taxon>Ecdysozoa</taxon>
        <taxon>Arthropoda</taxon>
        <taxon>Chelicerata</taxon>
        <taxon>Arachnida</taxon>
        <taxon>Araneae</taxon>
        <taxon>Araneomorphae</taxon>
        <taxon>Entelegynae</taxon>
        <taxon>Araneoidea</taxon>
        <taxon>Nephilidae</taxon>
        <taxon>Nephila</taxon>
    </lineage>
</organism>
<evidence type="ECO:0000313" key="1">
    <source>
        <dbReference type="EMBL" id="GFT70350.1"/>
    </source>
</evidence>
<protein>
    <submittedName>
        <fullName evidence="1">Uncharacterized protein</fullName>
    </submittedName>
</protein>
<proteinExistence type="predicted"/>
<dbReference type="EMBL" id="BMAW01020849">
    <property type="protein sequence ID" value="GFT70350.1"/>
    <property type="molecule type" value="Genomic_DNA"/>
</dbReference>
<sequence>MDTLWRYISAPNALEEASEKPHKTMDVTLLCKMNLGILINSRSDQEDQGGSKYGRYLREYLSLREAAISAHGDFLGESICRASP</sequence>
<comment type="caution">
    <text evidence="1">The sequence shown here is derived from an EMBL/GenBank/DDBJ whole genome shotgun (WGS) entry which is preliminary data.</text>
</comment>
<reference evidence="1" key="1">
    <citation type="submission" date="2020-08" db="EMBL/GenBank/DDBJ databases">
        <title>Multicomponent nature underlies the extraordinary mechanical properties of spider dragline silk.</title>
        <authorList>
            <person name="Kono N."/>
            <person name="Nakamura H."/>
            <person name="Mori M."/>
            <person name="Yoshida Y."/>
            <person name="Ohtoshi R."/>
            <person name="Malay A.D."/>
            <person name="Moran D.A.P."/>
            <person name="Tomita M."/>
            <person name="Numata K."/>
            <person name="Arakawa K."/>
        </authorList>
    </citation>
    <scope>NUCLEOTIDE SEQUENCE</scope>
</reference>
<dbReference type="AlphaFoldDB" id="A0A8X6U1H8"/>